<accession>A0A1Q9D462</accession>
<reference evidence="2 3" key="1">
    <citation type="submission" date="2016-02" db="EMBL/GenBank/DDBJ databases">
        <title>Genome analysis of coral dinoflagellate symbionts highlights evolutionary adaptations to a symbiotic lifestyle.</title>
        <authorList>
            <person name="Aranda M."/>
            <person name="Li Y."/>
            <person name="Liew Y.J."/>
            <person name="Baumgarten S."/>
            <person name="Simakov O."/>
            <person name="Wilson M."/>
            <person name="Piel J."/>
            <person name="Ashoor H."/>
            <person name="Bougouffa S."/>
            <person name="Bajic V.B."/>
            <person name="Ryu T."/>
            <person name="Ravasi T."/>
            <person name="Bayer T."/>
            <person name="Micklem G."/>
            <person name="Kim H."/>
            <person name="Bhak J."/>
            <person name="Lajeunesse T.C."/>
            <person name="Voolstra C.R."/>
        </authorList>
    </citation>
    <scope>NUCLEOTIDE SEQUENCE [LARGE SCALE GENOMIC DNA]</scope>
    <source>
        <strain evidence="2 3">CCMP2467</strain>
    </source>
</reference>
<feature type="region of interest" description="Disordered" evidence="1">
    <location>
        <begin position="155"/>
        <end position="181"/>
    </location>
</feature>
<comment type="caution">
    <text evidence="2">The sequence shown here is derived from an EMBL/GenBank/DDBJ whole genome shotgun (WGS) entry which is preliminary data.</text>
</comment>
<feature type="compositionally biased region" description="Polar residues" evidence="1">
    <location>
        <begin position="158"/>
        <end position="181"/>
    </location>
</feature>
<sequence>MLASKSFGAGTHIRRKVDKIEGVLSEVKGNLVFVKLASGKTAKVDPNVLLAGDWASFVPRVQPTMLESLDQSQDHVDFHASSLASKIQLELCKLHESMECGSEQLKLQLKPSRMLLANSDIKKLVMVPMTNKVVQKAQGQSSMVEVQTIAPLDEVEEVQNTKAPERAPTTSGGSSKKAQKK</sequence>
<dbReference type="OrthoDB" id="10461133at2759"/>
<keyword evidence="3" id="KW-1185">Reference proteome</keyword>
<gene>
    <name evidence="2" type="ORF">AK812_SmicGene28519</name>
</gene>
<dbReference type="EMBL" id="LSRX01000734">
    <property type="protein sequence ID" value="OLP89973.1"/>
    <property type="molecule type" value="Genomic_DNA"/>
</dbReference>
<protein>
    <submittedName>
        <fullName evidence="2">Uncharacterized protein</fullName>
    </submittedName>
</protein>
<dbReference type="AlphaFoldDB" id="A0A1Q9D462"/>
<evidence type="ECO:0000256" key="1">
    <source>
        <dbReference type="SAM" id="MobiDB-lite"/>
    </source>
</evidence>
<proteinExistence type="predicted"/>
<evidence type="ECO:0000313" key="2">
    <source>
        <dbReference type="EMBL" id="OLP89973.1"/>
    </source>
</evidence>
<organism evidence="2 3">
    <name type="scientific">Symbiodinium microadriaticum</name>
    <name type="common">Dinoflagellate</name>
    <name type="synonym">Zooxanthella microadriatica</name>
    <dbReference type="NCBI Taxonomy" id="2951"/>
    <lineage>
        <taxon>Eukaryota</taxon>
        <taxon>Sar</taxon>
        <taxon>Alveolata</taxon>
        <taxon>Dinophyceae</taxon>
        <taxon>Suessiales</taxon>
        <taxon>Symbiodiniaceae</taxon>
        <taxon>Symbiodinium</taxon>
    </lineage>
</organism>
<evidence type="ECO:0000313" key="3">
    <source>
        <dbReference type="Proteomes" id="UP000186817"/>
    </source>
</evidence>
<name>A0A1Q9D462_SYMMI</name>
<dbReference type="Proteomes" id="UP000186817">
    <property type="component" value="Unassembled WGS sequence"/>
</dbReference>